<feature type="domain" description="DNA-repair protein Xrcc1 N-terminal" evidence="2">
    <location>
        <begin position="1"/>
        <end position="149"/>
    </location>
</feature>
<keyword evidence="4" id="KW-1185">Reference proteome</keyword>
<dbReference type="GO" id="GO:0005634">
    <property type="term" value="C:nucleus"/>
    <property type="evidence" value="ECO:0007669"/>
    <property type="project" value="InterPro"/>
</dbReference>
<dbReference type="Pfam" id="PF01834">
    <property type="entry name" value="XRCC1_N"/>
    <property type="match status" value="1"/>
</dbReference>
<feature type="compositionally biased region" description="Basic residues" evidence="1">
    <location>
        <begin position="455"/>
        <end position="468"/>
    </location>
</feature>
<feature type="region of interest" description="Disordered" evidence="1">
    <location>
        <begin position="331"/>
        <end position="357"/>
    </location>
</feature>
<dbReference type="Gene3D" id="2.60.120.260">
    <property type="entry name" value="Galactose-binding domain-like"/>
    <property type="match status" value="1"/>
</dbReference>
<dbReference type="PANTHER" id="PTHR11370:SF4">
    <property type="entry name" value="DNA-REPAIR PROTEIN XRCC1 N-TERMINAL DOMAIN-CONTAINING PROTEIN"/>
    <property type="match status" value="1"/>
</dbReference>
<evidence type="ECO:0000313" key="3">
    <source>
        <dbReference type="EMBL" id="KAJ8042909.1"/>
    </source>
</evidence>
<feature type="compositionally biased region" description="Basic residues" evidence="1">
    <location>
        <begin position="543"/>
        <end position="554"/>
    </location>
</feature>
<feature type="region of interest" description="Disordered" evidence="1">
    <location>
        <begin position="524"/>
        <end position="564"/>
    </location>
</feature>
<dbReference type="SUPFAM" id="SSF49785">
    <property type="entry name" value="Galactose-binding domain-like"/>
    <property type="match status" value="1"/>
</dbReference>
<dbReference type="AlphaFoldDB" id="A0A9Q1CDZ1"/>
<dbReference type="GO" id="GO:0003684">
    <property type="term" value="F:damaged DNA binding"/>
    <property type="evidence" value="ECO:0007669"/>
    <property type="project" value="InterPro"/>
</dbReference>
<dbReference type="InterPro" id="IPR002706">
    <property type="entry name" value="Xrcc1_N"/>
</dbReference>
<organism evidence="3 4">
    <name type="scientific">Holothuria leucospilota</name>
    <name type="common">Black long sea cucumber</name>
    <name type="synonym">Mertensiothuria leucospilota</name>
    <dbReference type="NCBI Taxonomy" id="206669"/>
    <lineage>
        <taxon>Eukaryota</taxon>
        <taxon>Metazoa</taxon>
        <taxon>Echinodermata</taxon>
        <taxon>Eleutherozoa</taxon>
        <taxon>Echinozoa</taxon>
        <taxon>Holothuroidea</taxon>
        <taxon>Aspidochirotacea</taxon>
        <taxon>Aspidochirotida</taxon>
        <taxon>Holothuriidae</taxon>
        <taxon>Holothuria</taxon>
    </lineage>
</organism>
<dbReference type="PANTHER" id="PTHR11370">
    <property type="entry name" value="DNA-REPAIR PROTEIN XRCC1"/>
    <property type="match status" value="1"/>
</dbReference>
<dbReference type="FunFam" id="2.60.120.260:FF:000025">
    <property type="entry name" value="DNA repair protein XRCC1 isoform X1"/>
    <property type="match status" value="1"/>
</dbReference>
<feature type="region of interest" description="Disordered" evidence="1">
    <location>
        <begin position="425"/>
        <end position="477"/>
    </location>
</feature>
<dbReference type="EMBL" id="JAIZAY010000004">
    <property type="protein sequence ID" value="KAJ8042909.1"/>
    <property type="molecule type" value="Genomic_DNA"/>
</dbReference>
<evidence type="ECO:0000259" key="2">
    <source>
        <dbReference type="Pfam" id="PF01834"/>
    </source>
</evidence>
<dbReference type="OrthoDB" id="25840at2759"/>
<proteinExistence type="predicted"/>
<dbReference type="InterPro" id="IPR008979">
    <property type="entry name" value="Galactose-bd-like_sf"/>
</dbReference>
<sequence>MAPIKVKEIVRFSSQDNNHPVENLLKVQTQWNRWLCAPDDRSGCLQAELQLEKADCISFIDIGNYGSSMVEIQVRRSYSSEGDFQTLLPATMFRTIKESREGLNKNGVRMFNREHFVEGVRDKQWDRIKIICRELYKKNQQFGLAFITFSSAEKRSDEQVEEKIVSREEPKMAHLKKGKISKGSNALPAWKKNASFYRQYMELTLKNNSSQSELKEKILKMSATAEDGFRHEDSFSRSAKMLLASSGGSSKSQEVMDYQVHVDTNSPEEVKDGLIQFKRKLQSFIQAEGSGIATASMKGLRAKFVEQLGYQMDEQMKKEFKTTLLKAAEKVLSSSSTPKKQAQKKKETGSSNVRNPLKEVKDSLTQFKQKLEAFIRAEGPGIATASMKGLNAKFVKQIGYKMDEQMKKEFKAATMKAAEKILSSKSSPVRTITKQAQEKDETPGSKTVDNGKAGPTKRKIFPQKRPAKARKEKEKKLPASEYRSCPRCYEKFTAGQINFHIVNCNPNHQQIARGALAAATASCDQSESPSTSSSSIITPPNPGKKKKRTGKRKSATQENQKGSGKYMKVHCDLGVSNSTVRTENQFVPRYFAKELPTPSSMSSPVNEGCDPNIVASSPGFRNDIQEEEDIVQCPICQANFPSYVIEVHASLCGVW</sequence>
<reference evidence="3" key="1">
    <citation type="submission" date="2021-10" db="EMBL/GenBank/DDBJ databases">
        <title>Tropical sea cucumber genome reveals ecological adaptation and Cuvierian tubules defense mechanism.</title>
        <authorList>
            <person name="Chen T."/>
        </authorList>
    </citation>
    <scope>NUCLEOTIDE SEQUENCE</scope>
    <source>
        <strain evidence="3">Nanhai2018</strain>
        <tissue evidence="3">Muscle</tissue>
    </source>
</reference>
<comment type="caution">
    <text evidence="3">The sequence shown here is derived from an EMBL/GenBank/DDBJ whole genome shotgun (WGS) entry which is preliminary data.</text>
</comment>
<protein>
    <submittedName>
        <fullName evidence="3">DNA repair protein XRCC1</fullName>
    </submittedName>
</protein>
<dbReference type="GO" id="GO:0006284">
    <property type="term" value="P:base-excision repair"/>
    <property type="evidence" value="ECO:0007669"/>
    <property type="project" value="TreeGrafter"/>
</dbReference>
<dbReference type="GO" id="GO:0000012">
    <property type="term" value="P:single strand break repair"/>
    <property type="evidence" value="ECO:0007669"/>
    <property type="project" value="InterPro"/>
</dbReference>
<accession>A0A9Q1CDZ1</accession>
<gene>
    <name evidence="3" type="ORF">HOLleu_09792</name>
</gene>
<evidence type="ECO:0000313" key="4">
    <source>
        <dbReference type="Proteomes" id="UP001152320"/>
    </source>
</evidence>
<evidence type="ECO:0000256" key="1">
    <source>
        <dbReference type="SAM" id="MobiDB-lite"/>
    </source>
</evidence>
<dbReference type="Proteomes" id="UP001152320">
    <property type="component" value="Chromosome 4"/>
</dbReference>
<feature type="compositionally biased region" description="Low complexity" evidence="1">
    <location>
        <begin position="528"/>
        <end position="538"/>
    </location>
</feature>
<name>A0A9Q1CDZ1_HOLLE</name>
<feature type="compositionally biased region" description="Polar residues" evidence="1">
    <location>
        <begin position="425"/>
        <end position="435"/>
    </location>
</feature>